<accession>A0ABW8Q783</accession>
<proteinExistence type="predicted"/>
<gene>
    <name evidence="2" type="ORF">ACI43T_11490</name>
</gene>
<feature type="domain" description="DUF2169" evidence="1">
    <location>
        <begin position="27"/>
        <end position="330"/>
    </location>
</feature>
<dbReference type="Pfam" id="PF09937">
    <property type="entry name" value="DUF2169"/>
    <property type="match status" value="1"/>
</dbReference>
<evidence type="ECO:0000313" key="2">
    <source>
        <dbReference type="EMBL" id="MFK7643100.1"/>
    </source>
</evidence>
<evidence type="ECO:0000313" key="3">
    <source>
        <dbReference type="Proteomes" id="UP001621964"/>
    </source>
</evidence>
<sequence>MFDLQNFTFFHAQQFQSFDQLDRVYNTIVAKVSYDFYIDNHDNRAELQFSETQTLLHSQDIYEGDPMRSSILAECDFVIYKPKVDIIINATAYSPNEKKIEEIPACIQIGDYEKSLVATGERHWIKEVIGWTLGKPKSIYSLPIRYEYAFGGIHAGGKKECGYLQENLVGKGSYSNEFLKRNSYKKLLEAHQIYDPTKPILEPNEINIPEGFGFFARYFASRVQYSGTTDTEWMENRAPLLPKDFSMSFWNGAHPELQIPYLKHNHVYKLTFIGLIPSYIAPKQRFSILLPIETLFVHVLTVSNFSIALDLKLDTILVDVEKRKIDCSYRIALPEELEIEQCQLRYISRNERQLQIELAKEYERVRKTDFIIIPPSLR</sequence>
<reference evidence="2 3" key="1">
    <citation type="submission" date="2024-11" db="EMBL/GenBank/DDBJ databases">
        <authorList>
            <person name="Mikucki A.G."/>
            <person name="Kahler C.M."/>
        </authorList>
    </citation>
    <scope>NUCLEOTIDE SEQUENCE [LARGE SCALE GENOMIC DNA]</scope>
    <source>
        <strain evidence="2 3">EXNM717</strain>
    </source>
</reference>
<dbReference type="RefSeq" id="WP_293278622.1">
    <property type="nucleotide sequence ID" value="NZ_JBJGEB010000018.1"/>
</dbReference>
<organism evidence="2 3">
    <name type="scientific">Neisseria oralis</name>
    <dbReference type="NCBI Taxonomy" id="1107316"/>
    <lineage>
        <taxon>Bacteria</taxon>
        <taxon>Pseudomonadati</taxon>
        <taxon>Pseudomonadota</taxon>
        <taxon>Betaproteobacteria</taxon>
        <taxon>Neisseriales</taxon>
        <taxon>Neisseriaceae</taxon>
        <taxon>Neisseria</taxon>
    </lineage>
</organism>
<protein>
    <submittedName>
        <fullName evidence="2">DUF2169 domain-containing protein</fullName>
    </submittedName>
</protein>
<dbReference type="Proteomes" id="UP001621964">
    <property type="component" value="Unassembled WGS sequence"/>
</dbReference>
<evidence type="ECO:0000259" key="1">
    <source>
        <dbReference type="Pfam" id="PF09937"/>
    </source>
</evidence>
<comment type="caution">
    <text evidence="2">The sequence shown here is derived from an EMBL/GenBank/DDBJ whole genome shotgun (WGS) entry which is preliminary data.</text>
</comment>
<name>A0ABW8Q783_9NEIS</name>
<dbReference type="InterPro" id="IPR018683">
    <property type="entry name" value="DUF2169"/>
</dbReference>
<dbReference type="EMBL" id="JBJGEB010000018">
    <property type="protein sequence ID" value="MFK7643100.1"/>
    <property type="molecule type" value="Genomic_DNA"/>
</dbReference>
<keyword evidence="3" id="KW-1185">Reference proteome</keyword>